<keyword evidence="11" id="KW-1185">Reference proteome</keyword>
<dbReference type="CDD" id="cd18809">
    <property type="entry name" value="SF1_C_RecD"/>
    <property type="match status" value="1"/>
</dbReference>
<keyword evidence="4 5" id="KW-0067">ATP-binding</keyword>
<name>A0A5N6LJ57_9ASTR</name>
<keyword evidence="5" id="KW-0227">DNA damage</keyword>
<dbReference type="Proteomes" id="UP000326396">
    <property type="component" value="Unassembled WGS sequence"/>
</dbReference>
<feature type="domain" description="DNA helicase Pif1-like DEAD-box helicase" evidence="8">
    <location>
        <begin position="2"/>
        <end position="203"/>
    </location>
</feature>
<evidence type="ECO:0000313" key="11">
    <source>
        <dbReference type="Proteomes" id="UP000326396"/>
    </source>
</evidence>
<feature type="transmembrane region" description="Helical" evidence="6">
    <location>
        <begin position="12"/>
        <end position="32"/>
    </location>
</feature>
<evidence type="ECO:0000256" key="4">
    <source>
        <dbReference type="ARBA" id="ARBA00022840"/>
    </source>
</evidence>
<comment type="catalytic activity">
    <reaction evidence="5">
        <text>ATP + H2O = ADP + phosphate + H(+)</text>
        <dbReference type="Rhea" id="RHEA:13065"/>
        <dbReference type="ChEBI" id="CHEBI:15377"/>
        <dbReference type="ChEBI" id="CHEBI:15378"/>
        <dbReference type="ChEBI" id="CHEBI:30616"/>
        <dbReference type="ChEBI" id="CHEBI:43474"/>
        <dbReference type="ChEBI" id="CHEBI:456216"/>
        <dbReference type="EC" id="5.6.2.3"/>
    </reaction>
</comment>
<dbReference type="GO" id="GO:0005524">
    <property type="term" value="F:ATP binding"/>
    <property type="evidence" value="ECO:0007669"/>
    <property type="project" value="UniProtKB-KW"/>
</dbReference>
<keyword evidence="2 5" id="KW-0378">Hydrolase</keyword>
<accession>A0A5N6LJ57</accession>
<dbReference type="OrthoDB" id="1669105at2759"/>
<feature type="domain" description="DNA replication helicase" evidence="7">
    <location>
        <begin position="403"/>
        <end position="451"/>
    </location>
</feature>
<protein>
    <recommendedName>
        <fullName evidence="5">ATP-dependent DNA helicase</fullName>
        <ecNumber evidence="5">5.6.2.3</ecNumber>
    </recommendedName>
</protein>
<organism evidence="10 11">
    <name type="scientific">Mikania micrantha</name>
    <name type="common">bitter vine</name>
    <dbReference type="NCBI Taxonomy" id="192012"/>
    <lineage>
        <taxon>Eukaryota</taxon>
        <taxon>Viridiplantae</taxon>
        <taxon>Streptophyta</taxon>
        <taxon>Embryophyta</taxon>
        <taxon>Tracheophyta</taxon>
        <taxon>Spermatophyta</taxon>
        <taxon>Magnoliopsida</taxon>
        <taxon>eudicotyledons</taxon>
        <taxon>Gunneridae</taxon>
        <taxon>Pentapetalae</taxon>
        <taxon>asterids</taxon>
        <taxon>campanulids</taxon>
        <taxon>Asterales</taxon>
        <taxon>Asteraceae</taxon>
        <taxon>Asteroideae</taxon>
        <taxon>Heliantheae alliance</taxon>
        <taxon>Eupatorieae</taxon>
        <taxon>Mikania</taxon>
    </lineage>
</organism>
<comment type="similarity">
    <text evidence="5">Belongs to the helicase family.</text>
</comment>
<dbReference type="Pfam" id="PF02689">
    <property type="entry name" value="Herpes_Helicase"/>
    <property type="match status" value="1"/>
</dbReference>
<evidence type="ECO:0000256" key="3">
    <source>
        <dbReference type="ARBA" id="ARBA00022806"/>
    </source>
</evidence>
<dbReference type="FunFam" id="3.40.50.300:FF:002884">
    <property type="entry name" value="ATP-dependent DNA helicase"/>
    <property type="match status" value="1"/>
</dbReference>
<dbReference type="EC" id="5.6.2.3" evidence="5"/>
<dbReference type="Gene3D" id="3.40.50.300">
    <property type="entry name" value="P-loop containing nucleotide triphosphate hydrolases"/>
    <property type="match status" value="2"/>
</dbReference>
<dbReference type="GO" id="GO:0006281">
    <property type="term" value="P:DNA repair"/>
    <property type="evidence" value="ECO:0007669"/>
    <property type="project" value="UniProtKB-KW"/>
</dbReference>
<dbReference type="InterPro" id="IPR010285">
    <property type="entry name" value="DNA_helicase_pif1-like_DEAD"/>
</dbReference>
<keyword evidence="6" id="KW-1133">Transmembrane helix</keyword>
<dbReference type="InterPro" id="IPR027417">
    <property type="entry name" value="P-loop_NTPase"/>
</dbReference>
<dbReference type="GO" id="GO:0006310">
    <property type="term" value="P:DNA recombination"/>
    <property type="evidence" value="ECO:0007669"/>
    <property type="project" value="UniProtKB-KW"/>
</dbReference>
<dbReference type="AlphaFoldDB" id="A0A5N6LJ57"/>
<dbReference type="InterPro" id="IPR003840">
    <property type="entry name" value="DNA_helicase_dom"/>
</dbReference>
<dbReference type="PANTHER" id="PTHR10492">
    <property type="match status" value="1"/>
</dbReference>
<dbReference type="GO" id="GO:0016887">
    <property type="term" value="F:ATP hydrolysis activity"/>
    <property type="evidence" value="ECO:0007669"/>
    <property type="project" value="RHEA"/>
</dbReference>
<comment type="caution">
    <text evidence="10">The sequence shown here is derived from an EMBL/GenBank/DDBJ whole genome shotgun (WGS) entry which is preliminary data.</text>
</comment>
<feature type="domain" description="DNA helicase Pif1-like 2B" evidence="9">
    <location>
        <begin position="309"/>
        <end position="355"/>
    </location>
</feature>
<gene>
    <name evidence="10" type="ORF">E3N88_41969</name>
</gene>
<dbReference type="Pfam" id="PF21530">
    <property type="entry name" value="Pif1_2B_dom"/>
    <property type="match status" value="1"/>
</dbReference>
<keyword evidence="5" id="KW-0233">DNA recombination</keyword>
<keyword evidence="5" id="KW-0234">DNA repair</keyword>
<sequence length="474" mass="53538">MIRNSIETNTQLLLFIYGHGGTGKTFLWTTIINALRSLGKIVLAVASSGIASLLLPSGRTAHSRFKIPLDLSDDSICHVKKNTQLSELLIQTEVIIWDEAPMSDRRCYESLDKSLRDILDNPNVPFGGKTILLGGDFRQTFPVKHKACKSEIISASLPRSYLWQHFKIIKLTENMRLQRPHLNCNERKIISDFSNWLLNIGDGISGEFIDSSSPDTKRVVIPDQFLIPYDDNALQKLIYFIYNDTILKFPTPENLSDKAIVCPKNDTASYINRLVLEMAPGQIFTYLSTDSIIPHTGDRGDTEILYPVEYLNHLDFSGIPAHELNLKVNSPVILMRNLNQTCGLCNGTRLLISQLLPKVIEAIIITGNAIGQRVYIPRISFVHNDKELPFVFKRRQFPLRICYAMTINKSQGQSLNKIGVYLPQNIFCHGQLYVALSRATSPQSLKILIVPQDNYPIGTTKNIVYSDFLKEIEM</sequence>
<dbReference type="InterPro" id="IPR049163">
    <property type="entry name" value="Pif1-like_2B_dom"/>
</dbReference>
<evidence type="ECO:0000259" key="7">
    <source>
        <dbReference type="Pfam" id="PF02689"/>
    </source>
</evidence>
<keyword evidence="3 5" id="KW-0347">Helicase</keyword>
<evidence type="ECO:0000313" key="10">
    <source>
        <dbReference type="EMBL" id="KAD2047928.1"/>
    </source>
</evidence>
<evidence type="ECO:0000256" key="6">
    <source>
        <dbReference type="SAM" id="Phobius"/>
    </source>
</evidence>
<reference evidence="10 11" key="1">
    <citation type="submission" date="2019-05" db="EMBL/GenBank/DDBJ databases">
        <title>Mikania micrantha, genome provides insights into the molecular mechanism of rapid growth.</title>
        <authorList>
            <person name="Liu B."/>
        </authorList>
    </citation>
    <scope>NUCLEOTIDE SEQUENCE [LARGE SCALE GENOMIC DNA]</scope>
    <source>
        <strain evidence="10">NLD-2019</strain>
        <tissue evidence="10">Leaf</tissue>
    </source>
</reference>
<dbReference type="SUPFAM" id="SSF52540">
    <property type="entry name" value="P-loop containing nucleoside triphosphate hydrolases"/>
    <property type="match status" value="2"/>
</dbReference>
<evidence type="ECO:0000256" key="1">
    <source>
        <dbReference type="ARBA" id="ARBA00022741"/>
    </source>
</evidence>
<keyword evidence="6" id="KW-0472">Membrane</keyword>
<evidence type="ECO:0000259" key="8">
    <source>
        <dbReference type="Pfam" id="PF05970"/>
    </source>
</evidence>
<keyword evidence="1 5" id="KW-0547">Nucleotide-binding</keyword>
<dbReference type="PANTHER" id="PTHR10492:SF96">
    <property type="entry name" value="ATP-DEPENDENT DNA HELICASE"/>
    <property type="match status" value="1"/>
</dbReference>
<proteinExistence type="inferred from homology"/>
<keyword evidence="6" id="KW-0812">Transmembrane</keyword>
<dbReference type="GO" id="GO:0043139">
    <property type="term" value="F:5'-3' DNA helicase activity"/>
    <property type="evidence" value="ECO:0007669"/>
    <property type="project" value="UniProtKB-EC"/>
</dbReference>
<evidence type="ECO:0000259" key="9">
    <source>
        <dbReference type="Pfam" id="PF21530"/>
    </source>
</evidence>
<dbReference type="Pfam" id="PF05970">
    <property type="entry name" value="PIF1"/>
    <property type="match status" value="1"/>
</dbReference>
<evidence type="ECO:0000256" key="5">
    <source>
        <dbReference type="RuleBase" id="RU363044"/>
    </source>
</evidence>
<comment type="cofactor">
    <cofactor evidence="5">
        <name>Mg(2+)</name>
        <dbReference type="ChEBI" id="CHEBI:18420"/>
    </cofactor>
</comment>
<evidence type="ECO:0000256" key="2">
    <source>
        <dbReference type="ARBA" id="ARBA00022801"/>
    </source>
</evidence>
<dbReference type="EMBL" id="SZYD01000214">
    <property type="protein sequence ID" value="KAD2047928.1"/>
    <property type="molecule type" value="Genomic_DNA"/>
</dbReference>
<dbReference type="GO" id="GO:0000723">
    <property type="term" value="P:telomere maintenance"/>
    <property type="evidence" value="ECO:0007669"/>
    <property type="project" value="InterPro"/>
</dbReference>